<evidence type="ECO:0000256" key="4">
    <source>
        <dbReference type="ARBA" id="ARBA00022722"/>
    </source>
</evidence>
<dbReference type="GO" id="GO:0016787">
    <property type="term" value="F:hydrolase activity"/>
    <property type="evidence" value="ECO:0007669"/>
    <property type="project" value="UniProtKB-KW"/>
</dbReference>
<protein>
    <submittedName>
        <fullName evidence="8">Replication endonuclease</fullName>
    </submittedName>
</protein>
<keyword evidence="4" id="KW-0540">Nuclease</keyword>
<keyword evidence="3" id="KW-0235">DNA replication</keyword>
<keyword evidence="9" id="KW-1185">Reference proteome</keyword>
<comment type="function">
    <text evidence="1">Possible endonuclease which induces a single-strand cut and initiates DNA replication.</text>
</comment>
<comment type="similarity">
    <text evidence="2">Belongs to the phage GPA family.</text>
</comment>
<keyword evidence="6" id="KW-0378">Hydrolase</keyword>
<organism evidence="8 9">
    <name type="scientific">Deefgea piscis</name>
    <dbReference type="NCBI Taxonomy" id="2739061"/>
    <lineage>
        <taxon>Bacteria</taxon>
        <taxon>Pseudomonadati</taxon>
        <taxon>Pseudomonadota</taxon>
        <taxon>Betaproteobacteria</taxon>
        <taxon>Neisseriales</taxon>
        <taxon>Chitinibacteraceae</taxon>
        <taxon>Deefgea</taxon>
    </lineage>
</organism>
<sequence length="626" mass="70373">MKSRSPNLSFSPEAVRQRQIASELAFVDGILAKIHTSLHQGLHQKWKALRGNDGVGLRFANTWLREQATKWQQIPFSPDLSADEDELRKLAKIRADEMMQVYGKARIGLSGGALTSSPNGSGDFKFLAGLCGINEFDQIGIKCLTLKLSKVAGKSEETSAAIVINHATDKYAAQVKAKHLDGAVQRLCDPQVWKRNLKVNQFRALEHECIRLGMVNKSAACYVSNEQLQRYQSQCQRNLQILENTLAVNDLGEELTLADIVAGPEQKIAELMCRTAGLEEIARTLGYVGLFLTVTCPSKFHAQKLDKTGKHSFDNPNYDGSSPRDAQAYLCKVWSRLRAALSDNNIELFGIRVCEPHHDGCPHWHLLLFVAQEKRARTVRLFRKYFRKMDKHEPMAWKHRFTVKDIDFNKGSAAGYLIKYICKNVNGQGMTDSQGLLYKDFDSGIDVVNSAFRVKAWASCHGFRQFQFIGTAPVGVWRELKRIEGLTSDEFSTAANAAESNNWAEFTRIMQIDRKVLLKKDNGLNKYREPVQKVKGLIDVETGDSIITREREWEIVFGGGSAFDLPRNILNNCRLENQVDSLEQQSLSSPLHFDASEKKQQLLVPLQLCNFKSNGRNSSPPLRLGG</sequence>
<dbReference type="AlphaFoldDB" id="A0A6M8SLD0"/>
<evidence type="ECO:0000256" key="5">
    <source>
        <dbReference type="ARBA" id="ARBA00022759"/>
    </source>
</evidence>
<dbReference type="Pfam" id="PF05840">
    <property type="entry name" value="Phage_GPA"/>
    <property type="match status" value="1"/>
</dbReference>
<proteinExistence type="inferred from homology"/>
<evidence type="ECO:0000256" key="1">
    <source>
        <dbReference type="ARBA" id="ARBA00003293"/>
    </source>
</evidence>
<name>A0A6M8SLD0_9NEIS</name>
<dbReference type="Proteomes" id="UP000504844">
    <property type="component" value="Chromosome"/>
</dbReference>
<dbReference type="EMBL" id="CP054143">
    <property type="protein sequence ID" value="QKJ65471.1"/>
    <property type="molecule type" value="Genomic_DNA"/>
</dbReference>
<evidence type="ECO:0000256" key="6">
    <source>
        <dbReference type="ARBA" id="ARBA00022801"/>
    </source>
</evidence>
<accession>A0A6M8SLD0</accession>
<keyword evidence="5 8" id="KW-0255">Endonuclease</keyword>
<reference evidence="8 9" key="1">
    <citation type="submission" date="2020-05" db="EMBL/GenBank/DDBJ databases">
        <title>Complete genome sequence of Deefgea sp. D17.</title>
        <authorList>
            <person name="Bae J.-W."/>
            <person name="Han J.E."/>
        </authorList>
    </citation>
    <scope>NUCLEOTIDE SEQUENCE [LARGE SCALE GENOMIC DNA]</scope>
    <source>
        <strain evidence="8 9">D17</strain>
    </source>
</reference>
<evidence type="ECO:0000259" key="7">
    <source>
        <dbReference type="Pfam" id="PF05840"/>
    </source>
</evidence>
<gene>
    <name evidence="8" type="ORF">HQN60_01255</name>
</gene>
<evidence type="ECO:0000256" key="3">
    <source>
        <dbReference type="ARBA" id="ARBA00022705"/>
    </source>
</evidence>
<dbReference type="GO" id="GO:0004519">
    <property type="term" value="F:endonuclease activity"/>
    <property type="evidence" value="ECO:0007669"/>
    <property type="project" value="UniProtKB-KW"/>
</dbReference>
<evidence type="ECO:0000313" key="9">
    <source>
        <dbReference type="Proteomes" id="UP000504844"/>
    </source>
</evidence>
<feature type="domain" description="Replication gene A protein-like" evidence="7">
    <location>
        <begin position="168"/>
        <end position="428"/>
    </location>
</feature>
<dbReference type="InterPro" id="IPR008766">
    <property type="entry name" value="Replication_gene_A-like"/>
</dbReference>
<evidence type="ECO:0000313" key="8">
    <source>
        <dbReference type="EMBL" id="QKJ65471.1"/>
    </source>
</evidence>
<dbReference type="GO" id="GO:0006260">
    <property type="term" value="P:DNA replication"/>
    <property type="evidence" value="ECO:0007669"/>
    <property type="project" value="UniProtKB-KW"/>
</dbReference>
<evidence type="ECO:0000256" key="2">
    <source>
        <dbReference type="ARBA" id="ARBA00009260"/>
    </source>
</evidence>
<dbReference type="RefSeq" id="WP_173531981.1">
    <property type="nucleotide sequence ID" value="NZ_CP054143.1"/>
</dbReference>
<dbReference type="KEGG" id="dee:HQN60_01255"/>